<evidence type="ECO:0000313" key="3">
    <source>
        <dbReference type="EMBL" id="VVC76866.1"/>
    </source>
</evidence>
<feature type="signal peptide" evidence="2">
    <location>
        <begin position="1"/>
        <end position="26"/>
    </location>
</feature>
<evidence type="ECO:0000313" key="4">
    <source>
        <dbReference type="Proteomes" id="UP000324194"/>
    </source>
</evidence>
<gene>
    <name evidence="3" type="ORF">AQUSIP_21930</name>
</gene>
<dbReference type="KEGG" id="asip:AQUSIP_21930"/>
<keyword evidence="4" id="KW-1185">Reference proteome</keyword>
<feature type="region of interest" description="Disordered" evidence="1">
    <location>
        <begin position="40"/>
        <end position="72"/>
    </location>
</feature>
<evidence type="ECO:0000256" key="1">
    <source>
        <dbReference type="SAM" id="MobiDB-lite"/>
    </source>
</evidence>
<dbReference type="AlphaFoldDB" id="A0A5E4PKY0"/>
<dbReference type="Proteomes" id="UP000324194">
    <property type="component" value="Chromosome 1"/>
</dbReference>
<evidence type="ECO:0000256" key="2">
    <source>
        <dbReference type="SAM" id="SignalP"/>
    </source>
</evidence>
<feature type="chain" id="PRO_5022810944" evidence="2">
    <location>
        <begin position="27"/>
        <end position="213"/>
    </location>
</feature>
<sequence>MRKATRYGFFIMAFQSLIVTSHLCHAQGVGIYEPLPAGVQGSTPSSQPAASAGAKTTSSMPLPLSDELSKQTGCKPEGDAKCSLSVSKAAEFLKFARQCESLKGWLISYSPSKYMLFTIVGGAVIKGCQVTVDMSEVTEQPEKKTCTLTPEQLQGMTNDDAIKAAEAYDANPVNNNQLAAIGKPMMDCIGPLNKVTIRLESAPSETPSTQTTQ</sequence>
<reference evidence="3 4" key="1">
    <citation type="submission" date="2019-08" db="EMBL/GenBank/DDBJ databases">
        <authorList>
            <person name="Guy L."/>
        </authorList>
    </citation>
    <scope>NUCLEOTIDE SEQUENCE [LARGE SCALE GENOMIC DNA]</scope>
    <source>
        <strain evidence="3 4">SGT-108</strain>
    </source>
</reference>
<feature type="compositionally biased region" description="Polar residues" evidence="1">
    <location>
        <begin position="40"/>
        <end position="60"/>
    </location>
</feature>
<name>A0A5E4PKY0_9COXI</name>
<dbReference type="EMBL" id="LR699119">
    <property type="protein sequence ID" value="VVC76866.1"/>
    <property type="molecule type" value="Genomic_DNA"/>
</dbReference>
<accession>A0A5E4PKY0</accession>
<protein>
    <submittedName>
        <fullName evidence="3">Uncharacterized protein</fullName>
    </submittedName>
</protein>
<proteinExistence type="predicted"/>
<organism evidence="3 4">
    <name type="scientific">Aquicella siphonis</name>
    <dbReference type="NCBI Taxonomy" id="254247"/>
    <lineage>
        <taxon>Bacteria</taxon>
        <taxon>Pseudomonadati</taxon>
        <taxon>Pseudomonadota</taxon>
        <taxon>Gammaproteobacteria</taxon>
        <taxon>Legionellales</taxon>
        <taxon>Coxiellaceae</taxon>
        <taxon>Aquicella</taxon>
    </lineage>
</organism>
<keyword evidence="2" id="KW-0732">Signal</keyword>
<dbReference type="RefSeq" id="WP_148340150.1">
    <property type="nucleotide sequence ID" value="NZ_LR699119.1"/>
</dbReference>